<dbReference type="EnsemblMetazoa" id="tetur02g15188.1">
    <property type="protein sequence ID" value="tetur02g15188.1"/>
    <property type="gene ID" value="tetur02g15188"/>
</dbReference>
<reference evidence="1" key="2">
    <citation type="submission" date="2015-06" db="UniProtKB">
        <authorList>
            <consortium name="EnsemblMetazoa"/>
        </authorList>
    </citation>
    <scope>IDENTIFICATION</scope>
</reference>
<evidence type="ECO:0000313" key="1">
    <source>
        <dbReference type="EnsemblMetazoa" id="tetur02g15188.1"/>
    </source>
</evidence>
<reference evidence="2" key="1">
    <citation type="submission" date="2011-08" db="EMBL/GenBank/DDBJ databases">
        <authorList>
            <person name="Rombauts S."/>
        </authorList>
    </citation>
    <scope>NUCLEOTIDE SEQUENCE</scope>
    <source>
        <strain evidence="2">London</strain>
    </source>
</reference>
<keyword evidence="2" id="KW-1185">Reference proteome</keyword>
<dbReference type="Proteomes" id="UP000015104">
    <property type="component" value="Unassembled WGS sequence"/>
</dbReference>
<organism evidence="1 2">
    <name type="scientific">Tetranychus urticae</name>
    <name type="common">Two-spotted spider mite</name>
    <dbReference type="NCBI Taxonomy" id="32264"/>
    <lineage>
        <taxon>Eukaryota</taxon>
        <taxon>Metazoa</taxon>
        <taxon>Ecdysozoa</taxon>
        <taxon>Arthropoda</taxon>
        <taxon>Chelicerata</taxon>
        <taxon>Arachnida</taxon>
        <taxon>Acari</taxon>
        <taxon>Acariformes</taxon>
        <taxon>Trombidiformes</taxon>
        <taxon>Prostigmata</taxon>
        <taxon>Eleutherengona</taxon>
        <taxon>Raphignathae</taxon>
        <taxon>Tetranychoidea</taxon>
        <taxon>Tetranychidae</taxon>
        <taxon>Tetranychus</taxon>
    </lineage>
</organism>
<sequence>MNFFQVYHSCSLASLQEIKKHGQSRVERG</sequence>
<dbReference type="AlphaFoldDB" id="T1JYC7"/>
<dbReference type="HOGENOM" id="CLU_3410992_0_0_1"/>
<evidence type="ECO:0000313" key="2">
    <source>
        <dbReference type="Proteomes" id="UP000015104"/>
    </source>
</evidence>
<protein>
    <submittedName>
        <fullName evidence="1">Uncharacterized protein</fullName>
    </submittedName>
</protein>
<name>T1JYC7_TETUR</name>
<accession>T1JYC7</accession>
<proteinExistence type="predicted"/>
<dbReference type="EMBL" id="CAEY01000823">
    <property type="status" value="NOT_ANNOTATED_CDS"/>
    <property type="molecule type" value="Genomic_DNA"/>
</dbReference>